<evidence type="ECO:0000313" key="1">
    <source>
        <dbReference type="EMBL" id="WXB92523.1"/>
    </source>
</evidence>
<gene>
    <name evidence="1" type="ORF">WDJ61_15005</name>
</gene>
<evidence type="ECO:0000313" key="2">
    <source>
        <dbReference type="Proteomes" id="UP001387364"/>
    </source>
</evidence>
<name>A0ABZ2N4J4_9BACI</name>
<dbReference type="EMBL" id="CP147404">
    <property type="protein sequence ID" value="WXB92523.1"/>
    <property type="molecule type" value="Genomic_DNA"/>
</dbReference>
<accession>A0ABZ2N4J4</accession>
<reference evidence="1 2" key="1">
    <citation type="submission" date="2024-02" db="EMBL/GenBank/DDBJ databases">
        <title>Seven novel Bacillus-like species.</title>
        <authorList>
            <person name="Liu G."/>
        </authorList>
    </citation>
    <scope>NUCLEOTIDE SEQUENCE [LARGE SCALE GENOMIC DNA]</scope>
    <source>
        <strain evidence="1 2">FJAT-52991</strain>
    </source>
</reference>
<dbReference type="RefSeq" id="WP_338751109.1">
    <property type="nucleotide sequence ID" value="NZ_CP147404.1"/>
</dbReference>
<protein>
    <submittedName>
        <fullName evidence="1">Uncharacterized protein</fullName>
    </submittedName>
</protein>
<organism evidence="1 2">
    <name type="scientific">Bacillus kandeliae</name>
    <dbReference type="NCBI Taxonomy" id="3129297"/>
    <lineage>
        <taxon>Bacteria</taxon>
        <taxon>Bacillati</taxon>
        <taxon>Bacillota</taxon>
        <taxon>Bacilli</taxon>
        <taxon>Bacillales</taxon>
        <taxon>Bacillaceae</taxon>
        <taxon>Bacillus</taxon>
    </lineage>
</organism>
<dbReference type="Proteomes" id="UP001387364">
    <property type="component" value="Chromosome"/>
</dbReference>
<keyword evidence="2" id="KW-1185">Reference proteome</keyword>
<sequence>MFIRLYLNAKNKDQAQHSINKFLKIFEPITESEQLLKVEPYWKIENIYVAEIDIIPQENYTSKSLNEILYEISDHWIEFGDPVNELLASATDDNCKFIIPEFNMVNIHFH</sequence>
<proteinExistence type="predicted"/>